<dbReference type="Proteomes" id="UP000007962">
    <property type="component" value="Chromosome"/>
</dbReference>
<keyword evidence="1" id="KW-0812">Transmembrane</keyword>
<dbReference type="InterPro" id="IPR009200">
    <property type="entry name" value="DUF1269_membrane"/>
</dbReference>
<dbReference type="AlphaFoldDB" id="C5C5V0"/>
<reference evidence="2 3" key="1">
    <citation type="journal article" date="2009" name="Stand. Genomic Sci.">
        <title>Complete genome sequence of Beutenbergia cavernae type strain (HKI 0122).</title>
        <authorList>
            <person name="Land M."/>
            <person name="Pukall R."/>
            <person name="Abt B."/>
            <person name="Goker M."/>
            <person name="Rohde M."/>
            <person name="Glavina Del Rio T."/>
            <person name="Tice H."/>
            <person name="Copeland A."/>
            <person name="Cheng J.F."/>
            <person name="Lucas S."/>
            <person name="Chen F."/>
            <person name="Nolan M."/>
            <person name="Bruce D."/>
            <person name="Goodwin L."/>
            <person name="Pitluck S."/>
            <person name="Ivanova N."/>
            <person name="Mavromatis K."/>
            <person name="Ovchinnikova G."/>
            <person name="Pati A."/>
            <person name="Chen A."/>
            <person name="Palaniappan K."/>
            <person name="Hauser L."/>
            <person name="Chang Y.J."/>
            <person name="Jefferies C.C."/>
            <person name="Saunders E."/>
            <person name="Brettin T."/>
            <person name="Detter J.C."/>
            <person name="Han C."/>
            <person name="Chain P."/>
            <person name="Bristow J."/>
            <person name="Eisen J.A."/>
            <person name="Markowitz V."/>
            <person name="Hugenholtz P."/>
            <person name="Kyrpides N.C."/>
            <person name="Klenk H.P."/>
            <person name="Lapidus A."/>
        </authorList>
    </citation>
    <scope>NUCLEOTIDE SEQUENCE [LARGE SCALE GENOMIC DNA]</scope>
    <source>
        <strain evidence="3">ATCC BAA-8 / DSM 12333 / NBRC 16432</strain>
    </source>
</reference>
<dbReference type="OrthoDB" id="5244321at2"/>
<keyword evidence="3" id="KW-1185">Reference proteome</keyword>
<dbReference type="EMBL" id="CP001618">
    <property type="protein sequence ID" value="ACQ82308.1"/>
    <property type="molecule type" value="Genomic_DNA"/>
</dbReference>
<evidence type="ECO:0000313" key="3">
    <source>
        <dbReference type="Proteomes" id="UP000007962"/>
    </source>
</evidence>
<dbReference type="eggNOG" id="COG4803">
    <property type="taxonomic scope" value="Bacteria"/>
</dbReference>
<feature type="transmembrane region" description="Helical" evidence="1">
    <location>
        <begin position="65"/>
        <end position="91"/>
    </location>
</feature>
<gene>
    <name evidence="2" type="ordered locus">Bcav_4067</name>
</gene>
<dbReference type="Pfam" id="PF06897">
    <property type="entry name" value="DUF1269"/>
    <property type="match status" value="1"/>
</dbReference>
<proteinExistence type="predicted"/>
<dbReference type="KEGG" id="bcv:Bcav_4067"/>
<protein>
    <submittedName>
        <fullName evidence="2">Membrane protein of uknown function UCP014873</fullName>
    </submittedName>
</protein>
<evidence type="ECO:0000313" key="2">
    <source>
        <dbReference type="EMBL" id="ACQ82308.1"/>
    </source>
</evidence>
<evidence type="ECO:0000256" key="1">
    <source>
        <dbReference type="SAM" id="Phobius"/>
    </source>
</evidence>
<keyword evidence="1" id="KW-1133">Transmembrane helix</keyword>
<sequence>MTTFTVWKFDTPEGANGASDTLKAAASDGLVRVVDSAIVSWPADAKAPKTVNRNEDSWRGTGWGAFWGLLFGTLFFVPFLGAAVGAAAGAISKAVGAVGINDEQLEEIRTQVTPGTSALFVVTENADTDRLGERFRGHAKLIATNLTDAEEKVLLETFGA</sequence>
<dbReference type="HOGENOM" id="CLU_097445_0_0_11"/>
<dbReference type="RefSeq" id="WP_015884545.1">
    <property type="nucleotide sequence ID" value="NC_012669.1"/>
</dbReference>
<keyword evidence="1" id="KW-0472">Membrane</keyword>
<dbReference type="STRING" id="471853.Bcav_4067"/>
<name>C5C5V0_BEUC1</name>
<accession>C5C5V0</accession>
<organism evidence="2 3">
    <name type="scientific">Beutenbergia cavernae (strain ATCC BAA-8 / DSM 12333 / CCUG 43141 / JCM 11478 / NBRC 16432 / NCIMB 13614 / HKI 0122)</name>
    <dbReference type="NCBI Taxonomy" id="471853"/>
    <lineage>
        <taxon>Bacteria</taxon>
        <taxon>Bacillati</taxon>
        <taxon>Actinomycetota</taxon>
        <taxon>Actinomycetes</taxon>
        <taxon>Micrococcales</taxon>
        <taxon>Beutenbergiaceae</taxon>
        <taxon>Beutenbergia</taxon>
    </lineage>
</organism>